<reference evidence="2" key="1">
    <citation type="submission" date="2016-06" db="EMBL/GenBank/DDBJ databases">
        <title>Parallel loss of symbiosis genes in relatives of nitrogen-fixing non-legume Parasponia.</title>
        <authorList>
            <person name="Van Velzen R."/>
            <person name="Holmer R."/>
            <person name="Bu F."/>
            <person name="Rutten L."/>
            <person name="Van Zeijl A."/>
            <person name="Liu W."/>
            <person name="Santuari L."/>
            <person name="Cao Q."/>
            <person name="Sharma T."/>
            <person name="Shen D."/>
            <person name="Roswanjaya Y."/>
            <person name="Wardhani T."/>
            <person name="Kalhor M.S."/>
            <person name="Jansen J."/>
            <person name="Van den Hoogen J."/>
            <person name="Gungor B."/>
            <person name="Hartog M."/>
            <person name="Hontelez J."/>
            <person name="Verver J."/>
            <person name="Yang W.-C."/>
            <person name="Schijlen E."/>
            <person name="Repin R."/>
            <person name="Schilthuizen M."/>
            <person name="Schranz E."/>
            <person name="Heidstra R."/>
            <person name="Miyata K."/>
            <person name="Fedorova E."/>
            <person name="Kohlen W."/>
            <person name="Bisseling T."/>
            <person name="Smit S."/>
            <person name="Geurts R."/>
        </authorList>
    </citation>
    <scope>NUCLEOTIDE SEQUENCE [LARGE SCALE GENOMIC DNA]</scope>
    <source>
        <strain evidence="2">cv. RG33-2</strain>
    </source>
</reference>
<dbReference type="OrthoDB" id="1176744at2759"/>
<organism evidence="1 2">
    <name type="scientific">Trema orientale</name>
    <name type="common">Charcoal tree</name>
    <name type="synonym">Celtis orientalis</name>
    <dbReference type="NCBI Taxonomy" id="63057"/>
    <lineage>
        <taxon>Eukaryota</taxon>
        <taxon>Viridiplantae</taxon>
        <taxon>Streptophyta</taxon>
        <taxon>Embryophyta</taxon>
        <taxon>Tracheophyta</taxon>
        <taxon>Spermatophyta</taxon>
        <taxon>Magnoliopsida</taxon>
        <taxon>eudicotyledons</taxon>
        <taxon>Gunneridae</taxon>
        <taxon>Pentapetalae</taxon>
        <taxon>rosids</taxon>
        <taxon>fabids</taxon>
        <taxon>Rosales</taxon>
        <taxon>Cannabaceae</taxon>
        <taxon>Trema</taxon>
    </lineage>
</organism>
<proteinExistence type="predicted"/>
<dbReference type="AlphaFoldDB" id="A0A2P5F841"/>
<protein>
    <submittedName>
        <fullName evidence="1">Uncharacterized protein</fullName>
    </submittedName>
</protein>
<dbReference type="Proteomes" id="UP000237000">
    <property type="component" value="Unassembled WGS sequence"/>
</dbReference>
<evidence type="ECO:0000313" key="1">
    <source>
        <dbReference type="EMBL" id="PON93963.1"/>
    </source>
</evidence>
<keyword evidence="2" id="KW-1185">Reference proteome</keyword>
<dbReference type="EMBL" id="JXTC01000055">
    <property type="protein sequence ID" value="PON93963.1"/>
    <property type="molecule type" value="Genomic_DNA"/>
</dbReference>
<comment type="caution">
    <text evidence="1">The sequence shown here is derived from an EMBL/GenBank/DDBJ whole genome shotgun (WGS) entry which is preliminary data.</text>
</comment>
<gene>
    <name evidence="1" type="ORF">TorRG33x02_103530</name>
</gene>
<accession>A0A2P5F841</accession>
<name>A0A2P5F841_TREOI</name>
<evidence type="ECO:0000313" key="2">
    <source>
        <dbReference type="Proteomes" id="UP000237000"/>
    </source>
</evidence>
<sequence length="117" mass="13692">MVSTESERLVTLKELVPLHPWRTPSPPFPGNKNGQYVKIKKPILKEGRTKVFWAPKTLLRIKDHDEGIQDLKTPYEGFFEFVDNFLINNVRKWIDRLLGQIFSLPKYDASSKTYMRG</sequence>
<dbReference type="InParanoid" id="A0A2P5F841"/>